<accession>A0A426YG35</accession>
<evidence type="ECO:0000313" key="2">
    <source>
        <dbReference type="EMBL" id="RRT50637.1"/>
    </source>
</evidence>
<name>A0A426YG35_ENSVE</name>
<feature type="region of interest" description="Disordered" evidence="1">
    <location>
        <begin position="32"/>
        <end position="126"/>
    </location>
</feature>
<feature type="compositionally biased region" description="Basic residues" evidence="1">
    <location>
        <begin position="50"/>
        <end position="61"/>
    </location>
</feature>
<gene>
    <name evidence="2" type="ORF">B296_00051137</name>
</gene>
<comment type="caution">
    <text evidence="2">The sequence shown here is derived from an EMBL/GenBank/DDBJ whole genome shotgun (WGS) entry which is preliminary data.</text>
</comment>
<evidence type="ECO:0000313" key="3">
    <source>
        <dbReference type="Proteomes" id="UP000287651"/>
    </source>
</evidence>
<evidence type="ECO:0000256" key="1">
    <source>
        <dbReference type="SAM" id="MobiDB-lite"/>
    </source>
</evidence>
<organism evidence="2 3">
    <name type="scientific">Ensete ventricosum</name>
    <name type="common">Abyssinian banana</name>
    <name type="synonym">Musa ensete</name>
    <dbReference type="NCBI Taxonomy" id="4639"/>
    <lineage>
        <taxon>Eukaryota</taxon>
        <taxon>Viridiplantae</taxon>
        <taxon>Streptophyta</taxon>
        <taxon>Embryophyta</taxon>
        <taxon>Tracheophyta</taxon>
        <taxon>Spermatophyta</taxon>
        <taxon>Magnoliopsida</taxon>
        <taxon>Liliopsida</taxon>
        <taxon>Zingiberales</taxon>
        <taxon>Musaceae</taxon>
        <taxon>Ensete</taxon>
    </lineage>
</organism>
<reference evidence="2 3" key="1">
    <citation type="journal article" date="2014" name="Agronomy (Basel)">
        <title>A Draft Genome Sequence for Ensete ventricosum, the Drought-Tolerant Tree Against Hunger.</title>
        <authorList>
            <person name="Harrison J."/>
            <person name="Moore K.A."/>
            <person name="Paszkiewicz K."/>
            <person name="Jones T."/>
            <person name="Grant M."/>
            <person name="Ambacheew D."/>
            <person name="Muzemil S."/>
            <person name="Studholme D.J."/>
        </authorList>
    </citation>
    <scope>NUCLEOTIDE SEQUENCE [LARGE SCALE GENOMIC DNA]</scope>
</reference>
<proteinExistence type="predicted"/>
<dbReference type="EMBL" id="AMZH03012649">
    <property type="protein sequence ID" value="RRT50637.1"/>
    <property type="molecule type" value="Genomic_DNA"/>
</dbReference>
<dbReference type="AlphaFoldDB" id="A0A426YG35"/>
<protein>
    <submittedName>
        <fullName evidence="2">Uncharacterized protein</fullName>
    </submittedName>
</protein>
<sequence length="126" mass="13311">MGSDACCDACGRDHAVEEEDGSRATVVRWTWRHQSEEEGELEQGQDNSGKRRKRVVARGKHPPLGLLPTTKGARRQAACTQGQSPEGAIACGSGGHVQPQRRPPAAMSPAGATDYGCGARRKASCG</sequence>
<dbReference type="Proteomes" id="UP000287651">
    <property type="component" value="Unassembled WGS sequence"/>
</dbReference>